<sequence length="1005" mass="114428">MGRLLVDLRNEWGVQVLVLFSFSLQVFLLMFASIRRHNVSILPRFFLWLAYQLADSTALFTLGHMAISSRSQDEQRLMAFWAPFLLVHLGGQDTISAYSFEDNRLWLCHLQTLVVQVLGVSYVLYKYTLGDDILLMVAAVLIFTVGILKYGERILALRSASFDSIWNSLDELDASSRESRSNELLDHAMDRRFRMDEETILMGAHGLLEVCMGLFIGMQRGRRQWLREAMRSFQIYGHLDKLMEMELSLMYDILYTKAVVIHTWYGCCIRVIALVATVAAFLLFQLSSSSGSDAGHGHGHNRKDIAITHVLLVGALLLELASMVRAIGSTWTCALLYQSDRTTVTGIGMKDQNTQKGQDMKDDQNTQRRQEADQTTLKGKEMKDDQITQKEQEMKDDQITQRRQEADQITQKGKEMKDQNTQKGQDMKDDQITLRRQEADHITQKGKEMKDQITQKGQEMKDDQITQRKQESDQITQEGKEMKDQITQNGQEMKDDQITQRQEVDQITQKSKEMKDQITQKSKEQEIEDQINQKRRKIESEITQKRQEMNTVAKEEDKLHVQATELEKDVKKAMENTNKRLDLLAKAMALVKNKLNINDRLAIISVKSSLAEPATDLFESETSNKVQQLSMPLTYNKATVQTDESFTALHWRKQPKKTMRLIRDCLHSAPSSSTPIAMSARSQGTASMTAHSPDVGGSTKTLQKALMDAKKILDDRQGEEKDRQGFIIVISDSDDDSICMENLSSKHTVHAFGFYGMHNTRAMYHIASSFNGIYNIINDDRNEITEAFTSCINRMTSTIAVNTKVEIMCSPSSDVALSTIESGPFRYSICGNKKSSSILVGTLSAGTVKNFIVYVDNVHEDDHGNFSKCFQVCVRWVHPLDRAEKLLEGQVFVVRDGIDGYEEVMENTAHVEAVQIASNITDPNYSQTTMVADKLSQMCIKCPEFTRSAGNGRLTWLSREMIKIDENKNMAVTNSNYYKNMVADRLSYILSWLSYQRSYCWISVL</sequence>
<evidence type="ECO:0000313" key="6">
    <source>
        <dbReference type="Proteomes" id="UP000604825"/>
    </source>
</evidence>
<gene>
    <name evidence="5" type="ORF">NCGR_LOCUS44805</name>
</gene>
<dbReference type="EMBL" id="CAJGYO010000011">
    <property type="protein sequence ID" value="CAD6261384.1"/>
    <property type="molecule type" value="Genomic_DNA"/>
</dbReference>
<evidence type="ECO:0000256" key="3">
    <source>
        <dbReference type="SAM" id="Phobius"/>
    </source>
</evidence>
<dbReference type="AlphaFoldDB" id="A0A811QYH2"/>
<proteinExistence type="predicted"/>
<feature type="transmembrane region" description="Helical" evidence="3">
    <location>
        <begin position="105"/>
        <end position="127"/>
    </location>
</feature>
<feature type="transmembrane region" description="Helical" evidence="3">
    <location>
        <begin position="199"/>
        <end position="218"/>
    </location>
</feature>
<keyword evidence="6" id="KW-1185">Reference proteome</keyword>
<dbReference type="OrthoDB" id="1689146at2759"/>
<evidence type="ECO:0000256" key="1">
    <source>
        <dbReference type="SAM" id="Coils"/>
    </source>
</evidence>
<feature type="transmembrane region" description="Helical" evidence="3">
    <location>
        <begin position="305"/>
        <end position="324"/>
    </location>
</feature>
<evidence type="ECO:0000259" key="4">
    <source>
        <dbReference type="Pfam" id="PF13968"/>
    </source>
</evidence>
<feature type="transmembrane region" description="Helical" evidence="3">
    <location>
        <begin position="133"/>
        <end position="151"/>
    </location>
</feature>
<feature type="region of interest" description="Disordered" evidence="2">
    <location>
        <begin position="348"/>
        <end position="501"/>
    </location>
</feature>
<name>A0A811QYH2_9POAL</name>
<feature type="domain" description="DUF4220" evidence="4">
    <location>
        <begin position="48"/>
        <end position="343"/>
    </location>
</feature>
<reference evidence="5" key="1">
    <citation type="submission" date="2020-10" db="EMBL/GenBank/DDBJ databases">
        <authorList>
            <person name="Han B."/>
            <person name="Lu T."/>
            <person name="Zhao Q."/>
            <person name="Huang X."/>
            <person name="Zhao Y."/>
        </authorList>
    </citation>
    <scope>NUCLEOTIDE SEQUENCE</scope>
</reference>
<keyword evidence="3" id="KW-1133">Transmembrane helix</keyword>
<feature type="transmembrane region" description="Helical" evidence="3">
    <location>
        <begin position="12"/>
        <end position="33"/>
    </location>
</feature>
<feature type="transmembrane region" description="Helical" evidence="3">
    <location>
        <begin position="79"/>
        <end position="98"/>
    </location>
</feature>
<comment type="caution">
    <text evidence="5">The sequence shown here is derived from an EMBL/GenBank/DDBJ whole genome shotgun (WGS) entry which is preliminary data.</text>
</comment>
<feature type="transmembrane region" description="Helical" evidence="3">
    <location>
        <begin position="263"/>
        <end position="284"/>
    </location>
</feature>
<dbReference type="Proteomes" id="UP000604825">
    <property type="component" value="Unassembled WGS sequence"/>
</dbReference>
<dbReference type="Pfam" id="PF13968">
    <property type="entry name" value="DUF4220"/>
    <property type="match status" value="1"/>
</dbReference>
<feature type="coiled-coil region" evidence="1">
    <location>
        <begin position="504"/>
        <end position="594"/>
    </location>
</feature>
<evidence type="ECO:0000313" key="5">
    <source>
        <dbReference type="EMBL" id="CAD6261384.1"/>
    </source>
</evidence>
<keyword evidence="1" id="KW-0175">Coiled coil</keyword>
<keyword evidence="3" id="KW-0472">Membrane</keyword>
<dbReference type="PANTHER" id="PTHR31325">
    <property type="entry name" value="OS01G0798800 PROTEIN-RELATED"/>
    <property type="match status" value="1"/>
</dbReference>
<feature type="compositionally biased region" description="Basic and acidic residues" evidence="2">
    <location>
        <begin position="492"/>
        <end position="501"/>
    </location>
</feature>
<dbReference type="Gene3D" id="3.40.50.410">
    <property type="entry name" value="von Willebrand factor, type A domain"/>
    <property type="match status" value="1"/>
</dbReference>
<protein>
    <recommendedName>
        <fullName evidence="4">DUF4220 domain-containing protein</fullName>
    </recommendedName>
</protein>
<feature type="compositionally biased region" description="Basic and acidic residues" evidence="2">
    <location>
        <begin position="358"/>
        <end position="484"/>
    </location>
</feature>
<organism evidence="5 6">
    <name type="scientific">Miscanthus lutarioriparius</name>
    <dbReference type="NCBI Taxonomy" id="422564"/>
    <lineage>
        <taxon>Eukaryota</taxon>
        <taxon>Viridiplantae</taxon>
        <taxon>Streptophyta</taxon>
        <taxon>Embryophyta</taxon>
        <taxon>Tracheophyta</taxon>
        <taxon>Spermatophyta</taxon>
        <taxon>Magnoliopsida</taxon>
        <taxon>Liliopsida</taxon>
        <taxon>Poales</taxon>
        <taxon>Poaceae</taxon>
        <taxon>PACMAD clade</taxon>
        <taxon>Panicoideae</taxon>
        <taxon>Andropogonodae</taxon>
        <taxon>Andropogoneae</taxon>
        <taxon>Saccharinae</taxon>
        <taxon>Miscanthus</taxon>
    </lineage>
</organism>
<dbReference type="InterPro" id="IPR025315">
    <property type="entry name" value="DUF4220"/>
</dbReference>
<dbReference type="SUPFAM" id="SSF53300">
    <property type="entry name" value="vWA-like"/>
    <property type="match status" value="1"/>
</dbReference>
<evidence type="ECO:0000256" key="2">
    <source>
        <dbReference type="SAM" id="MobiDB-lite"/>
    </source>
</evidence>
<feature type="transmembrane region" description="Helical" evidence="3">
    <location>
        <begin position="45"/>
        <end position="67"/>
    </location>
</feature>
<feature type="compositionally biased region" description="Polar residues" evidence="2">
    <location>
        <begin position="348"/>
        <end position="357"/>
    </location>
</feature>
<keyword evidence="3" id="KW-0812">Transmembrane</keyword>
<dbReference type="InterPro" id="IPR036465">
    <property type="entry name" value="vWFA_dom_sf"/>
</dbReference>
<accession>A0A811QYH2</accession>